<dbReference type="EMBL" id="JABBWG010000011">
    <property type="protein sequence ID" value="KAG1818420.1"/>
    <property type="molecule type" value="Genomic_DNA"/>
</dbReference>
<accession>A0A9P7ED69</accession>
<dbReference type="OrthoDB" id="2665665at2759"/>
<evidence type="ECO:0000313" key="1">
    <source>
        <dbReference type="EMBL" id="KAG1818420.1"/>
    </source>
</evidence>
<dbReference type="Proteomes" id="UP000807769">
    <property type="component" value="Unassembled WGS sequence"/>
</dbReference>
<organism evidence="1 2">
    <name type="scientific">Suillus subaureus</name>
    <dbReference type="NCBI Taxonomy" id="48587"/>
    <lineage>
        <taxon>Eukaryota</taxon>
        <taxon>Fungi</taxon>
        <taxon>Dikarya</taxon>
        <taxon>Basidiomycota</taxon>
        <taxon>Agaricomycotina</taxon>
        <taxon>Agaricomycetes</taxon>
        <taxon>Agaricomycetidae</taxon>
        <taxon>Boletales</taxon>
        <taxon>Suillineae</taxon>
        <taxon>Suillaceae</taxon>
        <taxon>Suillus</taxon>
    </lineage>
</organism>
<proteinExistence type="predicted"/>
<keyword evidence="2" id="KW-1185">Reference proteome</keyword>
<dbReference type="AlphaFoldDB" id="A0A9P7ED69"/>
<protein>
    <submittedName>
        <fullName evidence="1">Uncharacterized protein</fullName>
    </submittedName>
</protein>
<gene>
    <name evidence="1" type="ORF">BJ212DRAFT_1298540</name>
</gene>
<sequence>MPRLKQDEGLASRSSLQDGVKLNRNMFKGHGGYLDKVFGFSCLSDSSDNYGLLARKFDSQLPEEEMEQTYFDKADMIGYLSTYQKWESICVSKKAWLDICQMDLPEVEPYTKHLPHYWAAYASNPLAGPYYMLSCSVFDSDAAATVTTPSWVNRDTIVHVQLDPSPRLGVSEFSTRSVVVLGPTNGTTSSTGPGIDSDGSFWEPLEPEYQEEEEEEEEEYISYWQSQETIEVILASRSSLGVKENERAAAAVTTPSLTRKMKADSVESCKVIVWAQLEASCTAAGTTCQIRKRKINKTVDANLKLPHYGDKENVLLSLSLDHTPVATIKRIRREKTGTDWQTVLNVVKYGEEQQKKTPAVIEDK</sequence>
<evidence type="ECO:0000313" key="2">
    <source>
        <dbReference type="Proteomes" id="UP000807769"/>
    </source>
</evidence>
<dbReference type="GeneID" id="64626728"/>
<dbReference type="RefSeq" id="XP_041194292.1">
    <property type="nucleotide sequence ID" value="XM_041332711.1"/>
</dbReference>
<name>A0A9P7ED69_9AGAM</name>
<comment type="caution">
    <text evidence="1">The sequence shown here is derived from an EMBL/GenBank/DDBJ whole genome shotgun (WGS) entry which is preliminary data.</text>
</comment>
<reference evidence="1" key="1">
    <citation type="journal article" date="2020" name="New Phytol.">
        <title>Comparative genomics reveals dynamic genome evolution in host specialist ectomycorrhizal fungi.</title>
        <authorList>
            <person name="Lofgren L.A."/>
            <person name="Nguyen N.H."/>
            <person name="Vilgalys R."/>
            <person name="Ruytinx J."/>
            <person name="Liao H.L."/>
            <person name="Branco S."/>
            <person name="Kuo A."/>
            <person name="LaButti K."/>
            <person name="Lipzen A."/>
            <person name="Andreopoulos W."/>
            <person name="Pangilinan J."/>
            <person name="Riley R."/>
            <person name="Hundley H."/>
            <person name="Na H."/>
            <person name="Barry K."/>
            <person name="Grigoriev I.V."/>
            <person name="Stajich J.E."/>
            <person name="Kennedy P.G."/>
        </authorList>
    </citation>
    <scope>NUCLEOTIDE SEQUENCE</scope>
    <source>
        <strain evidence="1">MN1</strain>
    </source>
</reference>